<dbReference type="KEGG" id="slk:SLUN_02260"/>
<evidence type="ECO:0000259" key="2">
    <source>
        <dbReference type="Pfam" id="PF00582"/>
    </source>
</evidence>
<evidence type="ECO:0000313" key="4">
    <source>
        <dbReference type="Proteomes" id="UP000244201"/>
    </source>
</evidence>
<dbReference type="InterPro" id="IPR006015">
    <property type="entry name" value="Universal_stress_UspA"/>
</dbReference>
<dbReference type="PANTHER" id="PTHR46553:SF3">
    <property type="entry name" value="ADENINE NUCLEOTIDE ALPHA HYDROLASES-LIKE SUPERFAMILY PROTEIN"/>
    <property type="match status" value="1"/>
</dbReference>
<proteinExistence type="inferred from homology"/>
<accession>A0A2R4SWL0</accession>
<feature type="domain" description="UspA" evidence="2">
    <location>
        <begin position="207"/>
        <end position="345"/>
    </location>
</feature>
<keyword evidence="4" id="KW-1185">Reference proteome</keyword>
<dbReference type="OrthoDB" id="3174546at2"/>
<organism evidence="3 4">
    <name type="scientific">Streptomyces lunaelactis</name>
    <dbReference type="NCBI Taxonomy" id="1535768"/>
    <lineage>
        <taxon>Bacteria</taxon>
        <taxon>Bacillati</taxon>
        <taxon>Actinomycetota</taxon>
        <taxon>Actinomycetes</taxon>
        <taxon>Kitasatosporales</taxon>
        <taxon>Streptomycetaceae</taxon>
        <taxon>Streptomyces</taxon>
    </lineage>
</organism>
<evidence type="ECO:0000313" key="3">
    <source>
        <dbReference type="EMBL" id="AVZ71234.1"/>
    </source>
</evidence>
<protein>
    <submittedName>
        <fullName evidence="3">Universal stress protein</fullName>
    </submittedName>
</protein>
<dbReference type="PRINTS" id="PR01438">
    <property type="entry name" value="UNVRSLSTRESS"/>
</dbReference>
<sequence>MSPGGASTGGCAPRGIRTRPAWAECPRPGPVRPSPATPCGGIVRSDAPEWVCREGGDTVDRSLYAGVDGSEPSLRALDWAVDEAAAHGAPLTVVHSWRWEQYESHEPSFGVKRGSSQVFAENITGSALARAERRSAALKVTSDLTADDPVTALIQASREASAVVVGSRGRGELAGLLLGSVGLAVAARAVSPVIVVRGEEANLRRGFHRIVVGIDEPEKSRAALEFALREAEVHGATLCVVHAWRCPAREIPDHPDHRADTEQHTRHTEELLDAALRLVGGADRVADIQRAAVEGPARPALLDAVLTADLLVVGARRRTGHLGMQLGPVNHAVLHHAACPVAVIPHE</sequence>
<dbReference type="Gene3D" id="3.40.50.620">
    <property type="entry name" value="HUPs"/>
    <property type="match status" value="2"/>
</dbReference>
<evidence type="ECO:0000256" key="1">
    <source>
        <dbReference type="ARBA" id="ARBA00008791"/>
    </source>
</evidence>
<dbReference type="InterPro" id="IPR014729">
    <property type="entry name" value="Rossmann-like_a/b/a_fold"/>
</dbReference>
<dbReference type="EMBL" id="CP026304">
    <property type="protein sequence ID" value="AVZ71234.1"/>
    <property type="molecule type" value="Genomic_DNA"/>
</dbReference>
<feature type="domain" description="UspA" evidence="2">
    <location>
        <begin position="65"/>
        <end position="197"/>
    </location>
</feature>
<name>A0A2R4SWL0_9ACTN</name>
<dbReference type="SUPFAM" id="SSF52402">
    <property type="entry name" value="Adenine nucleotide alpha hydrolases-like"/>
    <property type="match status" value="2"/>
</dbReference>
<dbReference type="PANTHER" id="PTHR46553">
    <property type="entry name" value="ADENINE NUCLEOTIDE ALPHA HYDROLASES-LIKE SUPERFAMILY PROTEIN"/>
    <property type="match status" value="1"/>
</dbReference>
<dbReference type="Proteomes" id="UP000244201">
    <property type="component" value="Chromosome"/>
</dbReference>
<comment type="similarity">
    <text evidence="1">Belongs to the universal stress protein A family.</text>
</comment>
<reference evidence="3 4" key="1">
    <citation type="submission" date="2018-01" db="EMBL/GenBank/DDBJ databases">
        <title>Complete genome sequence of Streptomyces lunaelactis MM109T, a Ferroverdin A producer isolated from cave moonmilk deposits.</title>
        <authorList>
            <person name="Naome A."/>
            <person name="Martinet L."/>
            <person name="Maciejewska M."/>
            <person name="Anderssen S."/>
            <person name="Adam D."/>
            <person name="Tenconi E."/>
            <person name="Deflandre B."/>
            <person name="Arguelles-Arias A."/>
            <person name="Calusinska M."/>
            <person name="Copieters W."/>
            <person name="Karim L."/>
            <person name="Hanikenne M."/>
            <person name="Baurain D."/>
            <person name="van Wezel G."/>
            <person name="Smargiasso N."/>
            <person name="de Pauw E."/>
            <person name="Delfosse P."/>
            <person name="Rigali S."/>
        </authorList>
    </citation>
    <scope>NUCLEOTIDE SEQUENCE [LARGE SCALE GENOMIC DNA]</scope>
    <source>
        <strain evidence="3 4">MM109</strain>
    </source>
</reference>
<dbReference type="AlphaFoldDB" id="A0A2R4SWL0"/>
<dbReference type="InterPro" id="IPR006016">
    <property type="entry name" value="UspA"/>
</dbReference>
<dbReference type="Pfam" id="PF00582">
    <property type="entry name" value="Usp"/>
    <property type="match status" value="2"/>
</dbReference>
<gene>
    <name evidence="3" type="ORF">SLUN_02260</name>
</gene>
<dbReference type="CDD" id="cd00293">
    <property type="entry name" value="USP-like"/>
    <property type="match status" value="1"/>
</dbReference>